<dbReference type="InterPro" id="IPR013106">
    <property type="entry name" value="Ig_V-set"/>
</dbReference>
<proteinExistence type="predicted"/>
<evidence type="ECO:0000313" key="4">
    <source>
        <dbReference type="Proteomes" id="UP000318571"/>
    </source>
</evidence>
<name>A0A553PD65_TIGCA</name>
<evidence type="ECO:0000313" key="3">
    <source>
        <dbReference type="EMBL" id="TRY75614.1"/>
    </source>
</evidence>
<dbReference type="PROSITE" id="PS50835">
    <property type="entry name" value="IG_LIKE"/>
    <property type="match status" value="2"/>
</dbReference>
<dbReference type="InterPro" id="IPR036179">
    <property type="entry name" value="Ig-like_dom_sf"/>
</dbReference>
<evidence type="ECO:0000259" key="2">
    <source>
        <dbReference type="PROSITE" id="PS50835"/>
    </source>
</evidence>
<gene>
    <name evidence="3" type="ORF">TCAL_07500</name>
</gene>
<dbReference type="AlphaFoldDB" id="A0A553PD65"/>
<feature type="domain" description="Ig-like" evidence="2">
    <location>
        <begin position="51"/>
        <end position="144"/>
    </location>
</feature>
<reference evidence="3 4" key="1">
    <citation type="journal article" date="2018" name="Nat. Ecol. Evol.">
        <title>Genomic signatures of mitonuclear coevolution across populations of Tigriopus californicus.</title>
        <authorList>
            <person name="Barreto F.S."/>
            <person name="Watson E.T."/>
            <person name="Lima T.G."/>
            <person name="Willett C.S."/>
            <person name="Edmands S."/>
            <person name="Li W."/>
            <person name="Burton R.S."/>
        </authorList>
    </citation>
    <scope>NUCLEOTIDE SEQUENCE [LARGE SCALE GENOMIC DNA]</scope>
    <source>
        <strain evidence="3 4">San Diego</strain>
    </source>
</reference>
<feature type="domain" description="Ig-like" evidence="2">
    <location>
        <begin position="154"/>
        <end position="246"/>
    </location>
</feature>
<dbReference type="InterPro" id="IPR013783">
    <property type="entry name" value="Ig-like_fold"/>
</dbReference>
<organism evidence="3 4">
    <name type="scientific">Tigriopus californicus</name>
    <name type="common">Marine copepod</name>
    <dbReference type="NCBI Taxonomy" id="6832"/>
    <lineage>
        <taxon>Eukaryota</taxon>
        <taxon>Metazoa</taxon>
        <taxon>Ecdysozoa</taxon>
        <taxon>Arthropoda</taxon>
        <taxon>Crustacea</taxon>
        <taxon>Multicrustacea</taxon>
        <taxon>Hexanauplia</taxon>
        <taxon>Copepoda</taxon>
        <taxon>Harpacticoida</taxon>
        <taxon>Harpacticidae</taxon>
        <taxon>Tigriopus</taxon>
    </lineage>
</organism>
<evidence type="ECO:0000256" key="1">
    <source>
        <dbReference type="SAM" id="SignalP"/>
    </source>
</evidence>
<dbReference type="Proteomes" id="UP000318571">
    <property type="component" value="Chromosome 2"/>
</dbReference>
<dbReference type="PANTHER" id="PTHR23279:SF45">
    <property type="entry name" value="DEFECTIVE PROBOSCIS EXTENSION RESPONSE 12, ISOFORM C"/>
    <property type="match status" value="1"/>
</dbReference>
<dbReference type="Gene3D" id="2.60.40.10">
    <property type="entry name" value="Immunoglobulins"/>
    <property type="match status" value="2"/>
</dbReference>
<feature type="signal peptide" evidence="1">
    <location>
        <begin position="1"/>
        <end position="25"/>
    </location>
</feature>
<dbReference type="OMA" id="NTEPAHI"/>
<keyword evidence="4" id="KW-1185">Reference proteome</keyword>
<dbReference type="InterPro" id="IPR003598">
    <property type="entry name" value="Ig_sub2"/>
</dbReference>
<feature type="chain" id="PRO_5022232630" description="Ig-like domain-containing protein" evidence="1">
    <location>
        <begin position="26"/>
        <end position="303"/>
    </location>
</feature>
<dbReference type="GO" id="GO:0032589">
    <property type="term" value="C:neuron projection membrane"/>
    <property type="evidence" value="ECO:0007669"/>
    <property type="project" value="TreeGrafter"/>
</dbReference>
<dbReference type="SMART" id="SM00409">
    <property type="entry name" value="IG"/>
    <property type="match status" value="2"/>
</dbReference>
<dbReference type="GO" id="GO:0050808">
    <property type="term" value="P:synapse organization"/>
    <property type="evidence" value="ECO:0007669"/>
    <property type="project" value="TreeGrafter"/>
</dbReference>
<dbReference type="SUPFAM" id="SSF48726">
    <property type="entry name" value="Immunoglobulin"/>
    <property type="match status" value="2"/>
</dbReference>
<keyword evidence="1" id="KW-0732">Signal</keyword>
<dbReference type="EMBL" id="VCGU01000005">
    <property type="protein sequence ID" value="TRY75614.1"/>
    <property type="molecule type" value="Genomic_DNA"/>
</dbReference>
<dbReference type="FunFam" id="2.60.40.10:FF:000129">
    <property type="entry name" value="CLUMA_CG018772, isoform A"/>
    <property type="match status" value="1"/>
</dbReference>
<accession>A0A553PD65</accession>
<comment type="caution">
    <text evidence="3">The sequence shown here is derived from an EMBL/GenBank/DDBJ whole genome shotgun (WGS) entry which is preliminary data.</text>
</comment>
<dbReference type="Pfam" id="PF13927">
    <property type="entry name" value="Ig_3"/>
    <property type="match status" value="1"/>
</dbReference>
<dbReference type="SMART" id="SM00408">
    <property type="entry name" value="IGc2"/>
    <property type="match status" value="2"/>
</dbReference>
<sequence>MKLRDLGTIMNQLPLILLLFPVVLSSTNHKEPFLLENHPSGFYLPDEPAEPEFADSETNITAQLEGSIFLHCPVVNSGDRAISWIRLRDWHILTNGVQTYTSDDRFSILHKEGSFDWILQIKYVQERDAGVYECQVSTNSGTISRKVFLNVVSPVAFILGGDEYHIDRGSQISLVCVIEKAPTAPQFVFWFHNDRMVNYDQERGITVYTSHSPEKTQSRFNIQHASPSDSGNYTCKPSNAIPASIQVFVSKSRVDKMEALHKQSSLLINTPVDTSQGTRTVFPSGLHLLPILWGCFLVRPQLL</sequence>
<dbReference type="PANTHER" id="PTHR23279">
    <property type="entry name" value="DEFECTIVE PROBOSCIS EXTENSION RESPONSE DPR -RELATED"/>
    <property type="match status" value="1"/>
</dbReference>
<protein>
    <recommendedName>
        <fullName evidence="2">Ig-like domain-containing protein</fullName>
    </recommendedName>
</protein>
<dbReference type="InterPro" id="IPR003599">
    <property type="entry name" value="Ig_sub"/>
</dbReference>
<dbReference type="STRING" id="6832.A0A553PD65"/>
<dbReference type="InterPro" id="IPR037448">
    <property type="entry name" value="Zig-8"/>
</dbReference>
<dbReference type="InterPro" id="IPR007110">
    <property type="entry name" value="Ig-like_dom"/>
</dbReference>
<dbReference type="Pfam" id="PF07686">
    <property type="entry name" value="V-set"/>
    <property type="match status" value="1"/>
</dbReference>